<evidence type="ECO:0000259" key="1">
    <source>
        <dbReference type="PROSITE" id="PS50853"/>
    </source>
</evidence>
<organism evidence="2 3">
    <name type="scientific">Natronobacterium gregoryi</name>
    <dbReference type="NCBI Taxonomy" id="44930"/>
    <lineage>
        <taxon>Archaea</taxon>
        <taxon>Methanobacteriati</taxon>
        <taxon>Methanobacteriota</taxon>
        <taxon>Stenosarchaea group</taxon>
        <taxon>Halobacteria</taxon>
        <taxon>Halobacteriales</taxon>
        <taxon>Natrialbaceae</taxon>
        <taxon>Natronobacterium</taxon>
    </lineage>
</organism>
<dbReference type="GeneID" id="14209027"/>
<reference evidence="2 3" key="1">
    <citation type="submission" date="2016-10" db="EMBL/GenBank/DDBJ databases">
        <authorList>
            <person name="de Groot N.N."/>
        </authorList>
    </citation>
    <scope>NUCLEOTIDE SEQUENCE [LARGE SCALE GENOMIC DNA]</scope>
    <source>
        <strain evidence="2 3">SP2</strain>
    </source>
</reference>
<name>A0A1I3JR44_9EURY</name>
<dbReference type="CDD" id="cd00063">
    <property type="entry name" value="FN3"/>
    <property type="match status" value="1"/>
</dbReference>
<dbReference type="InterPro" id="IPR013783">
    <property type="entry name" value="Ig-like_fold"/>
</dbReference>
<dbReference type="Gene3D" id="2.60.40.10">
    <property type="entry name" value="Immunoglobulins"/>
    <property type="match status" value="1"/>
</dbReference>
<gene>
    <name evidence="2" type="ORF">SAMN05443661_102217</name>
</gene>
<protein>
    <recommendedName>
        <fullName evidence="1">Fibronectin type-III domain-containing protein</fullName>
    </recommendedName>
</protein>
<dbReference type="OrthoDB" id="329111at2157"/>
<accession>A0A1I3JR44</accession>
<dbReference type="SMART" id="SM00060">
    <property type="entry name" value="FN3"/>
    <property type="match status" value="2"/>
</dbReference>
<sequence>MTDGHVTFTTDLPDVEEMTLDATEPETLGAEWGDVLNNGEYVLELRDDDPDGDHPDYEHEATVGYDEGTEHTIEGILGGEQYSVRIRTETEYKIGEWLEVEEKTKLVPSDYVTVEETDETSVELSWTIENEFRGSHLIYRQREDYDYEGDPADTGRLTGTVADDDDEFVDESVSPDREYQYQVRTQTQWQYADSETTDPVTTEETALEDRSVPRGGWYVELEHPEGVTITPDVLDGATFSAEIRDQPTASIDIERNPAIYADSYEGIPIRVWKDGDRLPVEEVEESDLEDDHVSLTAVGGTALENDVERDVVDERVSEIVETLLEDTDLEANVDVPEASIEEDVGVVFADDELTFEELLEALPIDEETIPLEVDGNTVKPLQTCAVIDLDGDITGDMYSGGAAQEINFSVSHEFGYKVPEENLNLRYRRGGYENPDDGPTYDLLWNGEWFWQDADIGSQDDPSWRRESWDLWGSGDVADNSMTIQYSDSPDEGDGMFVDVVAFYDDRFHSSIDFSDELHEPGGYLPGPSLYPDDPLEIETETLSQFREAIAGYLDVETGHGGGVDELALSADAGGSWIEAEDATSLEGEFYESGPHIKARFGLGADRDLEPQGATPRFGYEPQSLESIDIRADFDDRPLVLNRILEGDLGDVLDELADVSDAVWEVGVNADGELTLEWTWPGDRKAETPATGAMDPSVSKESAPILMARVRGGRTSTRQRVEADPGSWVDLRAENIIPGTETVEDSDGEEYSRGLDYEMENGNGRIRMTESGAIDDGEELHLEYDYKVSGEFEHEDYDGDRRTRLTETISDLSTERACEQAAMYLVRELSTPRYEVSADFPSGEIRSLVEAVELEDLDVDVPAEYLLPYDMSIESDRDRVTFGTRRSSSEVFGGFESRLDSANDRV</sequence>
<dbReference type="RefSeq" id="WP_005577887.1">
    <property type="nucleotide sequence ID" value="NZ_FORO01000002.1"/>
</dbReference>
<evidence type="ECO:0000313" key="3">
    <source>
        <dbReference type="Proteomes" id="UP000182829"/>
    </source>
</evidence>
<dbReference type="OMA" id="WPERIVE"/>
<dbReference type="EMBL" id="FORO01000002">
    <property type="protein sequence ID" value="SFI62722.1"/>
    <property type="molecule type" value="Genomic_DNA"/>
</dbReference>
<feature type="domain" description="Fibronectin type-III" evidence="1">
    <location>
        <begin position="107"/>
        <end position="208"/>
    </location>
</feature>
<dbReference type="Proteomes" id="UP000182829">
    <property type="component" value="Unassembled WGS sequence"/>
</dbReference>
<dbReference type="InterPro" id="IPR036116">
    <property type="entry name" value="FN3_sf"/>
</dbReference>
<dbReference type="AlphaFoldDB" id="A0A1I3JR44"/>
<dbReference type="PROSITE" id="PS50853">
    <property type="entry name" value="FN3"/>
    <property type="match status" value="1"/>
</dbReference>
<proteinExistence type="predicted"/>
<evidence type="ECO:0000313" key="2">
    <source>
        <dbReference type="EMBL" id="SFI62722.1"/>
    </source>
</evidence>
<dbReference type="SUPFAM" id="SSF49265">
    <property type="entry name" value="Fibronectin type III"/>
    <property type="match status" value="1"/>
</dbReference>
<dbReference type="InterPro" id="IPR003961">
    <property type="entry name" value="FN3_dom"/>
</dbReference>